<feature type="domain" description="Nephrocystin 3-like N-terminal" evidence="2">
    <location>
        <begin position="250"/>
        <end position="365"/>
    </location>
</feature>
<dbReference type="OrthoDB" id="448455at2759"/>
<accession>A0A284RZM0</accession>
<dbReference type="PANTHER" id="PTHR10039:SF15">
    <property type="entry name" value="NACHT DOMAIN-CONTAINING PROTEIN"/>
    <property type="match status" value="1"/>
</dbReference>
<dbReference type="Gene3D" id="3.40.50.300">
    <property type="entry name" value="P-loop containing nucleotide triphosphate hydrolases"/>
    <property type="match status" value="1"/>
</dbReference>
<evidence type="ECO:0000313" key="4">
    <source>
        <dbReference type="Proteomes" id="UP000219338"/>
    </source>
</evidence>
<protein>
    <recommendedName>
        <fullName evidence="2">Nephrocystin 3-like N-terminal domain-containing protein</fullName>
    </recommendedName>
</protein>
<gene>
    <name evidence="3" type="ORF">ARMOST_17667</name>
</gene>
<dbReference type="AlphaFoldDB" id="A0A284RZM0"/>
<dbReference type="PANTHER" id="PTHR10039">
    <property type="entry name" value="AMELOGENIN"/>
    <property type="match status" value="1"/>
</dbReference>
<keyword evidence="4" id="KW-1185">Reference proteome</keyword>
<organism evidence="3 4">
    <name type="scientific">Armillaria ostoyae</name>
    <name type="common">Armillaria root rot fungus</name>
    <dbReference type="NCBI Taxonomy" id="47428"/>
    <lineage>
        <taxon>Eukaryota</taxon>
        <taxon>Fungi</taxon>
        <taxon>Dikarya</taxon>
        <taxon>Basidiomycota</taxon>
        <taxon>Agaricomycotina</taxon>
        <taxon>Agaricomycetes</taxon>
        <taxon>Agaricomycetidae</taxon>
        <taxon>Agaricales</taxon>
        <taxon>Marasmiineae</taxon>
        <taxon>Physalacriaceae</taxon>
        <taxon>Armillaria</taxon>
    </lineage>
</organism>
<evidence type="ECO:0000256" key="1">
    <source>
        <dbReference type="ARBA" id="ARBA00022737"/>
    </source>
</evidence>
<dbReference type="OMA" id="WINESRA"/>
<dbReference type="EMBL" id="FUEG01000023">
    <property type="protein sequence ID" value="SJL14212.1"/>
    <property type="molecule type" value="Genomic_DNA"/>
</dbReference>
<reference evidence="4" key="1">
    <citation type="journal article" date="2017" name="Nat. Ecol. Evol.">
        <title>Genome expansion and lineage-specific genetic innovations in the forest pathogenic fungi Armillaria.</title>
        <authorList>
            <person name="Sipos G."/>
            <person name="Prasanna A.N."/>
            <person name="Walter M.C."/>
            <person name="O'Connor E."/>
            <person name="Balint B."/>
            <person name="Krizsan K."/>
            <person name="Kiss B."/>
            <person name="Hess J."/>
            <person name="Varga T."/>
            <person name="Slot J."/>
            <person name="Riley R."/>
            <person name="Boka B."/>
            <person name="Rigling D."/>
            <person name="Barry K."/>
            <person name="Lee J."/>
            <person name="Mihaltcheva S."/>
            <person name="LaButti K."/>
            <person name="Lipzen A."/>
            <person name="Waldron R."/>
            <person name="Moloney N.M."/>
            <person name="Sperisen C."/>
            <person name="Kredics L."/>
            <person name="Vagvoelgyi C."/>
            <person name="Patrignani A."/>
            <person name="Fitzpatrick D."/>
            <person name="Nagy I."/>
            <person name="Doyle S."/>
            <person name="Anderson J.B."/>
            <person name="Grigoriev I.V."/>
            <person name="Gueldener U."/>
            <person name="Muensterkoetter M."/>
            <person name="Nagy L.G."/>
        </authorList>
    </citation>
    <scope>NUCLEOTIDE SEQUENCE [LARGE SCALE GENOMIC DNA]</scope>
    <source>
        <strain evidence="4">C18/9</strain>
    </source>
</reference>
<dbReference type="Pfam" id="PF24883">
    <property type="entry name" value="NPHP3_N"/>
    <property type="match status" value="1"/>
</dbReference>
<sequence length="391" mass="43526">MAEALGIASSIISLVDVSWTIFKYLKDVKEASKERDSLSAELSGLVCWLNEVKLVTDTAQPNDPWLATMQRLSDPVAQLTALLKDLKKEFKLAPNGTPEKVIKPGINKAKSRLLGKVTEATHRLSWKFKKESVEDALKKIERIKSLMIVAVQYDHFALSQAINEILAIVDTKMDGILDSTNRVEEVTGHVETNVIEIRDQVAHIKDGVLQQQILEQKAQAEKLLISVITWLTDLNFKSVQAEKLSQRVGDTGSWFLESEQFRQWVDGSATSSCLWCLGNPGVGKTILASIIIDYLQSLDHERKTLVLCIFCDYQCAAAQTLPNLLCSLLKQLVQDSGLSDPITSLYEQCRHDGTWPSLDALTEVLSQGLKSFHRCHACGVSTHVNSQFGMF</sequence>
<keyword evidence="1" id="KW-0677">Repeat</keyword>
<evidence type="ECO:0000313" key="3">
    <source>
        <dbReference type="EMBL" id="SJL14212.1"/>
    </source>
</evidence>
<dbReference type="Proteomes" id="UP000219338">
    <property type="component" value="Unassembled WGS sequence"/>
</dbReference>
<name>A0A284RZM0_ARMOS</name>
<evidence type="ECO:0000259" key="2">
    <source>
        <dbReference type="Pfam" id="PF24883"/>
    </source>
</evidence>
<dbReference type="InterPro" id="IPR056884">
    <property type="entry name" value="NPHP3-like_N"/>
</dbReference>
<dbReference type="InterPro" id="IPR027417">
    <property type="entry name" value="P-loop_NTPase"/>
</dbReference>
<proteinExistence type="predicted"/>